<proteinExistence type="predicted"/>
<keyword evidence="2" id="KW-1185">Reference proteome</keyword>
<sequence length="118" mass="12649">MKSPTIVDLLPETPYNEQVANCCKGGVISVGAEGTSNSPKNFSRRTPGPSYTCGAASIVTPTREREMGLSTGLSWAFFIVEIKHSVVTRTHEAAVAYAAVYLIEAPYPSFLFLSSSSE</sequence>
<protein>
    <submittedName>
        <fullName evidence="1">Uncharacterized protein</fullName>
    </submittedName>
</protein>
<dbReference type="Proteomes" id="UP001062846">
    <property type="component" value="Chromosome 4"/>
</dbReference>
<evidence type="ECO:0000313" key="1">
    <source>
        <dbReference type="EMBL" id="KAI8560426.1"/>
    </source>
</evidence>
<comment type="caution">
    <text evidence="1">The sequence shown here is derived from an EMBL/GenBank/DDBJ whole genome shotgun (WGS) entry which is preliminary data.</text>
</comment>
<gene>
    <name evidence="1" type="ORF">RHMOL_Rhmol04G0254300</name>
</gene>
<evidence type="ECO:0000313" key="2">
    <source>
        <dbReference type="Proteomes" id="UP001062846"/>
    </source>
</evidence>
<accession>A0ACC0P4G2</accession>
<name>A0ACC0P4G2_RHOML</name>
<dbReference type="EMBL" id="CM046391">
    <property type="protein sequence ID" value="KAI8560426.1"/>
    <property type="molecule type" value="Genomic_DNA"/>
</dbReference>
<reference evidence="1" key="1">
    <citation type="submission" date="2022-02" db="EMBL/GenBank/DDBJ databases">
        <title>Plant Genome Project.</title>
        <authorList>
            <person name="Zhang R.-G."/>
        </authorList>
    </citation>
    <scope>NUCLEOTIDE SEQUENCE</scope>
    <source>
        <strain evidence="1">AT1</strain>
    </source>
</reference>
<organism evidence="1 2">
    <name type="scientific">Rhododendron molle</name>
    <name type="common">Chinese azalea</name>
    <name type="synonym">Azalea mollis</name>
    <dbReference type="NCBI Taxonomy" id="49168"/>
    <lineage>
        <taxon>Eukaryota</taxon>
        <taxon>Viridiplantae</taxon>
        <taxon>Streptophyta</taxon>
        <taxon>Embryophyta</taxon>
        <taxon>Tracheophyta</taxon>
        <taxon>Spermatophyta</taxon>
        <taxon>Magnoliopsida</taxon>
        <taxon>eudicotyledons</taxon>
        <taxon>Gunneridae</taxon>
        <taxon>Pentapetalae</taxon>
        <taxon>asterids</taxon>
        <taxon>Ericales</taxon>
        <taxon>Ericaceae</taxon>
        <taxon>Ericoideae</taxon>
        <taxon>Rhodoreae</taxon>
        <taxon>Rhododendron</taxon>
    </lineage>
</organism>